<evidence type="ECO:0000313" key="1">
    <source>
        <dbReference type="EMBL" id="KAK8546448.1"/>
    </source>
</evidence>
<reference evidence="1 2" key="1">
    <citation type="journal article" date="2024" name="G3 (Bethesda)">
        <title>Genome assembly of Hibiscus sabdariffa L. provides insights into metabolisms of medicinal natural products.</title>
        <authorList>
            <person name="Kim T."/>
        </authorList>
    </citation>
    <scope>NUCLEOTIDE SEQUENCE [LARGE SCALE GENOMIC DNA]</scope>
    <source>
        <strain evidence="1">TK-2024</strain>
        <tissue evidence="1">Old leaves</tissue>
    </source>
</reference>
<proteinExistence type="predicted"/>
<evidence type="ECO:0000313" key="2">
    <source>
        <dbReference type="Proteomes" id="UP001472677"/>
    </source>
</evidence>
<gene>
    <name evidence="1" type="ORF">V6N12_027234</name>
</gene>
<keyword evidence="2" id="KW-1185">Reference proteome</keyword>
<name>A0ABR2DU66_9ROSI</name>
<sequence>MLRVVGGRESCWVENRGGNRVIRIGFGSGRFGSI</sequence>
<accession>A0ABR2DU66</accession>
<dbReference type="EMBL" id="JBBPBM010000023">
    <property type="protein sequence ID" value="KAK8546448.1"/>
    <property type="molecule type" value="Genomic_DNA"/>
</dbReference>
<dbReference type="Proteomes" id="UP001472677">
    <property type="component" value="Unassembled WGS sequence"/>
</dbReference>
<comment type="caution">
    <text evidence="1">The sequence shown here is derived from an EMBL/GenBank/DDBJ whole genome shotgun (WGS) entry which is preliminary data.</text>
</comment>
<organism evidence="1 2">
    <name type="scientific">Hibiscus sabdariffa</name>
    <name type="common">roselle</name>
    <dbReference type="NCBI Taxonomy" id="183260"/>
    <lineage>
        <taxon>Eukaryota</taxon>
        <taxon>Viridiplantae</taxon>
        <taxon>Streptophyta</taxon>
        <taxon>Embryophyta</taxon>
        <taxon>Tracheophyta</taxon>
        <taxon>Spermatophyta</taxon>
        <taxon>Magnoliopsida</taxon>
        <taxon>eudicotyledons</taxon>
        <taxon>Gunneridae</taxon>
        <taxon>Pentapetalae</taxon>
        <taxon>rosids</taxon>
        <taxon>malvids</taxon>
        <taxon>Malvales</taxon>
        <taxon>Malvaceae</taxon>
        <taxon>Malvoideae</taxon>
        <taxon>Hibiscus</taxon>
    </lineage>
</organism>
<protein>
    <submittedName>
        <fullName evidence="1">Uncharacterized protein</fullName>
    </submittedName>
</protein>